<dbReference type="InterPro" id="IPR008969">
    <property type="entry name" value="CarboxyPept-like_regulatory"/>
</dbReference>
<keyword evidence="2" id="KW-1133">Transmembrane helix</keyword>
<dbReference type="InterPro" id="IPR013783">
    <property type="entry name" value="Ig-like_fold"/>
</dbReference>
<keyword evidence="2" id="KW-0472">Membrane</keyword>
<evidence type="ECO:0000313" key="3">
    <source>
        <dbReference type="EMBL" id="OKY77327.1"/>
    </source>
</evidence>
<accession>A0A1Q6DSM8</accession>
<dbReference type="Gene3D" id="2.60.40.10">
    <property type="entry name" value="Immunoglobulins"/>
    <property type="match status" value="1"/>
</dbReference>
<protein>
    <submittedName>
        <fullName evidence="3">Membrane-associated trancriptional regulator</fullName>
    </submittedName>
</protein>
<evidence type="ECO:0000313" key="4">
    <source>
        <dbReference type="Proteomes" id="UP000185744"/>
    </source>
</evidence>
<feature type="transmembrane region" description="Helical" evidence="2">
    <location>
        <begin position="301"/>
        <end position="319"/>
    </location>
</feature>
<proteinExistence type="predicted"/>
<dbReference type="EMBL" id="MSDW01000002">
    <property type="protein sequence ID" value="OKY77327.1"/>
    <property type="molecule type" value="Genomic_DNA"/>
</dbReference>
<name>A0A1Q6DSM8_METT1</name>
<feature type="region of interest" description="Disordered" evidence="1">
    <location>
        <begin position="330"/>
        <end position="381"/>
    </location>
</feature>
<dbReference type="AlphaFoldDB" id="A0A1Q6DSM8"/>
<reference evidence="3" key="1">
    <citation type="submission" date="2016-12" db="EMBL/GenBank/DDBJ databases">
        <title>Discovery of methanogenic haloarchaea.</title>
        <authorList>
            <person name="Sorokin D.Y."/>
            <person name="Makarova K.S."/>
            <person name="Abbas B."/>
            <person name="Ferrer M."/>
            <person name="Golyshin P.N."/>
        </authorList>
    </citation>
    <scope>NUCLEOTIDE SEQUENCE [LARGE SCALE GENOMIC DNA]</scope>
    <source>
        <strain evidence="3">HMET1</strain>
    </source>
</reference>
<gene>
    <name evidence="3" type="ORF">BTN85_1977</name>
</gene>
<dbReference type="Proteomes" id="UP000185744">
    <property type="component" value="Unassembled WGS sequence"/>
</dbReference>
<keyword evidence="2" id="KW-0812">Transmembrane</keyword>
<keyword evidence="4" id="KW-1185">Reference proteome</keyword>
<comment type="caution">
    <text evidence="3">The sequence shown here is derived from an EMBL/GenBank/DDBJ whole genome shotgun (WGS) entry which is preliminary data.</text>
</comment>
<dbReference type="InParanoid" id="A0A1Q6DSM8"/>
<organism evidence="3 4">
    <name type="scientific">Methanohalarchaeum thermophilum</name>
    <dbReference type="NCBI Taxonomy" id="1903181"/>
    <lineage>
        <taxon>Archaea</taxon>
        <taxon>Methanobacteriati</taxon>
        <taxon>Methanobacteriota</taxon>
        <taxon>Methanonatronarchaeia</taxon>
        <taxon>Methanonatronarchaeales</taxon>
        <taxon>Methanonatronarchaeaceae</taxon>
        <taxon>Candidatus Methanohalarchaeum</taxon>
    </lineage>
</organism>
<evidence type="ECO:0000256" key="1">
    <source>
        <dbReference type="SAM" id="MobiDB-lite"/>
    </source>
</evidence>
<evidence type="ECO:0000256" key="2">
    <source>
        <dbReference type="SAM" id="Phobius"/>
    </source>
</evidence>
<dbReference type="SUPFAM" id="SSF49464">
    <property type="entry name" value="Carboxypeptidase regulatory domain-like"/>
    <property type="match status" value="1"/>
</dbReference>
<feature type="compositionally biased region" description="Basic and acidic residues" evidence="1">
    <location>
        <begin position="336"/>
        <end position="381"/>
    </location>
</feature>
<sequence>MNKKRISFCFVLGFFVFLAFTSGAVAGQNQTQDQDGVITGKVVLKDGDPAEDVKIELRSALDPTATFNLVNTTRTGKEGNYSFVGLNASNFYKVSAIYGNNSFQPPTGYGFIYFTENQTHINANITVFEGTKSTEDIVVSLRHVRVSLQSQADSLLVKQILLVNNTGEEPFIGELKIDLGKKLDSYNVSSSKNVSFEILPNQSSYTTLQYRVPFNKTYTLSLDVNYPTDRLFYLIENSSLTASNTENLMSFGIQQMGGTEYMIYYAGVNQKIEPGTQLSLQIKPLQEQEPVNEDQNQLQSLLIPIALISALAVTAIAYIKRDRISSYLSKTGEQNSGKEETEVEEETKSLKEQKEEVLSKIEELDEKHEKDEISEEEYKNKREEYKKKAMDLIKRIEEQRDTRNRR</sequence>